<keyword evidence="2" id="KW-1185">Reference proteome</keyword>
<proteinExistence type="predicted"/>
<protein>
    <submittedName>
        <fullName evidence="1">Uncharacterized protein</fullName>
    </submittedName>
</protein>
<evidence type="ECO:0000313" key="1">
    <source>
        <dbReference type="EMBL" id="BBU69354.1"/>
    </source>
</evidence>
<sequence length="244" mass="27382">MRVFTPEIARQVIDHGLHIDTYDGMEVEGKTTIEQSLSLDYDYCLPEAMQMLVDWKHKFDCVQASFKLIDVDVAEKISQIDCNYLSLPRLELLGVTEARWLSHSTEYILMVGIEAEPDPEVIQGLMNPSHERPLQILLQTLSDENASALASYTHELYLELPFQSLTRSATAILAKYEGYLFQLALPNLGGGEISADETLEILSSLPYKRVQLIHSGNERLYIGVTREEQLDGCDIGSESTAGLE</sequence>
<accession>A0A679I4C7</accession>
<evidence type="ECO:0000313" key="2">
    <source>
        <dbReference type="Proteomes" id="UP000463961"/>
    </source>
</evidence>
<dbReference type="AlphaFoldDB" id="A0A679I4C7"/>
<dbReference type="Proteomes" id="UP000463961">
    <property type="component" value="Chromosome"/>
</dbReference>
<dbReference type="RefSeq" id="WP_162049925.1">
    <property type="nucleotide sequence ID" value="NZ_AP022345.1"/>
</dbReference>
<gene>
    <name evidence="1" type="ORF">ICHIAU1_16370</name>
</gene>
<reference evidence="2" key="1">
    <citation type="submission" date="2020-01" db="EMBL/GenBank/DDBJ databases">
        <title>Phosphoaccumulans saitamaens gen. nov., sp. nov., a polyphosphate accumulating bacterium isolated from surface river water.</title>
        <authorList>
            <person name="Watanabe K."/>
            <person name="Suda W."/>
        </authorList>
    </citation>
    <scope>NUCLEOTIDE SEQUENCE [LARGE SCALE GENOMIC DNA]</scope>
    <source>
        <strain evidence="2">ICHIAU1</strain>
    </source>
</reference>
<name>A0A679I4C7_9RHOO</name>
<dbReference type="EMBL" id="AP022345">
    <property type="protein sequence ID" value="BBU69354.1"/>
    <property type="molecule type" value="Genomic_DNA"/>
</dbReference>
<organism evidence="1 2">
    <name type="scientific">Fluviibacter phosphoraccumulans</name>
    <dbReference type="NCBI Taxonomy" id="1751046"/>
    <lineage>
        <taxon>Bacteria</taxon>
        <taxon>Pseudomonadati</taxon>
        <taxon>Pseudomonadota</taxon>
        <taxon>Betaproteobacteria</taxon>
        <taxon>Rhodocyclales</taxon>
        <taxon>Fluviibacteraceae</taxon>
        <taxon>Fluviibacter</taxon>
    </lineage>
</organism>